<dbReference type="Proteomes" id="UP000031737">
    <property type="component" value="Unassembled WGS sequence"/>
</dbReference>
<dbReference type="OrthoDB" id="249506at2759"/>
<feature type="region of interest" description="Disordered" evidence="1">
    <location>
        <begin position="560"/>
        <end position="626"/>
    </location>
</feature>
<feature type="compositionally biased region" description="Basic and acidic residues" evidence="1">
    <location>
        <begin position="589"/>
        <end position="600"/>
    </location>
</feature>
<reference evidence="2 3" key="1">
    <citation type="submission" date="2013-07" db="EMBL/GenBank/DDBJ databases">
        <authorList>
            <person name="Stoco P.H."/>
            <person name="Wagner G."/>
            <person name="Gerber A."/>
            <person name="Zaha A."/>
            <person name="Thompson C."/>
            <person name="Bartholomeu D.C."/>
            <person name="Luckemeyer D.D."/>
            <person name="Bahia D."/>
            <person name="Loreto E."/>
            <person name="Prestes E.B."/>
            <person name="Lima F.M."/>
            <person name="Rodrigues-Luiz G."/>
            <person name="Vallejo G.A."/>
            <person name="Filho J.F."/>
            <person name="Monteiro K.M."/>
            <person name="Tyler K.M."/>
            <person name="de Almeida L.G."/>
            <person name="Ortiz M.F."/>
            <person name="Siervo M.A."/>
            <person name="de Moraes M.H."/>
            <person name="Cunha O.L."/>
            <person name="Mendonca-Neto R."/>
            <person name="Silva R."/>
            <person name="Teixeira S.M."/>
            <person name="Murta S.M."/>
            <person name="Sincero T.C."/>
            <person name="Mendes T.A."/>
            <person name="Urmenyi T.P."/>
            <person name="Silva V.G."/>
            <person name="da Rocha W.D."/>
            <person name="Andersson B."/>
            <person name="Romanha A.J."/>
            <person name="Steindel M."/>
            <person name="de Vasconcelos A.T."/>
            <person name="Grisard E.C."/>
        </authorList>
    </citation>
    <scope>NUCLEOTIDE SEQUENCE [LARGE SCALE GENOMIC DNA]</scope>
    <source>
        <strain evidence="2 3">SC58</strain>
    </source>
</reference>
<dbReference type="EMBL" id="AUPL01000852">
    <property type="protein sequence ID" value="ESL11398.1"/>
    <property type="molecule type" value="Genomic_DNA"/>
</dbReference>
<dbReference type="VEuPathDB" id="TriTrypDB:TRSC58_00852"/>
<name>A0A061J7I5_TRYRA</name>
<feature type="region of interest" description="Disordered" evidence="1">
    <location>
        <begin position="472"/>
        <end position="492"/>
    </location>
</feature>
<dbReference type="PROSITE" id="PS51257">
    <property type="entry name" value="PROKAR_LIPOPROTEIN"/>
    <property type="match status" value="1"/>
</dbReference>
<accession>A0A061J7I5</accession>
<organism evidence="2 3">
    <name type="scientific">Trypanosoma rangeli SC58</name>
    <dbReference type="NCBI Taxonomy" id="429131"/>
    <lineage>
        <taxon>Eukaryota</taxon>
        <taxon>Discoba</taxon>
        <taxon>Euglenozoa</taxon>
        <taxon>Kinetoplastea</taxon>
        <taxon>Metakinetoplastina</taxon>
        <taxon>Trypanosomatida</taxon>
        <taxon>Trypanosomatidae</taxon>
        <taxon>Trypanosoma</taxon>
        <taxon>Herpetosoma</taxon>
    </lineage>
</organism>
<evidence type="ECO:0000256" key="1">
    <source>
        <dbReference type="SAM" id="MobiDB-lite"/>
    </source>
</evidence>
<comment type="caution">
    <text evidence="2">The sequence shown here is derived from an EMBL/GenBank/DDBJ whole genome shotgun (WGS) entry which is preliminary data.</text>
</comment>
<evidence type="ECO:0000313" key="2">
    <source>
        <dbReference type="EMBL" id="ESL11398.1"/>
    </source>
</evidence>
<dbReference type="AlphaFoldDB" id="A0A061J7I5"/>
<evidence type="ECO:0000313" key="3">
    <source>
        <dbReference type="Proteomes" id="UP000031737"/>
    </source>
</evidence>
<sequence length="683" mass="74336">MLRGLQHMPPALKDSNAAAASGGACSHVSVMVSADKSPAETGRGGSPAECHRQPTPAQLQRELSYMLHVLQAAHAETRWWQSRCTELQAELKSKNLQHAEVMAEVHELRATLAQERMMLFHQKSQEEGGGGKDVFLTSAQETTNDVGSREVGRGFAVRTLLSPLPDAALPSASPSRSCSAASSPRESCLERLAREAFFLLPPVASDTSENHDTGAATAAVPLHRGVFTSPPPVKFPRPSMETLQAAKHAVAAVFAGDEGNKHAVATVARGRHGGCTRHVRGNGDGHDAEALHLLRRLVPGVGGGGLFSVAVGVYNGVCKLAKRWSRAEDEARRHGKRLRELKTKSAAVPQLEESLKRCTRLNGLLHCRVEEKEDVMRRLRERLAVARNEVAELKRQLADPQQPDKPNEAGETEEGEAAEATGMRQVGPARERSRPALQPSRDADYAHHCCRLRCCCSGVSRVSRIFGVKASRGAVTTRRSGNANEKDGDALRRERDRADAAAAQLASVRQELQRARRELRQGKHLLARLVREGRSELRKYHLTEEAEGAPTAVVLRQQTHMARDAPAVESPEPRPPGVLSPASSSLAHHSGDVQRHDPSHRAGSASFLASTPRGSPLREGEETVTPIVVGQRDEQTLWHEECEQWQLPLKAATPRTKGWSRWAMELAGDGTVAPWGDWSNSPP</sequence>
<keyword evidence="3" id="KW-1185">Reference proteome</keyword>
<proteinExistence type="predicted"/>
<feature type="region of interest" description="Disordered" evidence="1">
    <location>
        <begin position="35"/>
        <end position="55"/>
    </location>
</feature>
<gene>
    <name evidence="2" type="ORF">TRSC58_00852</name>
</gene>
<feature type="compositionally biased region" description="Low complexity" evidence="1">
    <location>
        <begin position="579"/>
        <end position="588"/>
    </location>
</feature>
<protein>
    <submittedName>
        <fullName evidence="2">Uncharacterized protein</fullName>
    </submittedName>
</protein>
<feature type="region of interest" description="Disordered" evidence="1">
    <location>
        <begin position="394"/>
        <end position="441"/>
    </location>
</feature>